<dbReference type="InterPro" id="IPR003524">
    <property type="entry name" value="PNAcMuramoyl-5peptid_Trfase"/>
</dbReference>
<evidence type="ECO:0000256" key="11">
    <source>
        <dbReference type="ARBA" id="ARBA00023316"/>
    </source>
</evidence>
<organism evidence="15 16">
    <name type="scientific">Candidatus Bodocaedibacter vickermanii</name>
    <dbReference type="NCBI Taxonomy" id="2741701"/>
    <lineage>
        <taxon>Bacteria</taxon>
        <taxon>Pseudomonadati</taxon>
        <taxon>Pseudomonadota</taxon>
        <taxon>Alphaproteobacteria</taxon>
        <taxon>Holosporales</taxon>
        <taxon>Candidatus Paracaedibacteraceae</taxon>
        <taxon>Candidatus Bodocaedibacter</taxon>
    </lineage>
</organism>
<dbReference type="EMBL" id="CP054719">
    <property type="protein sequence ID" value="QOL20443.1"/>
    <property type="molecule type" value="Genomic_DNA"/>
</dbReference>
<evidence type="ECO:0000313" key="16">
    <source>
        <dbReference type="Proteomes" id="UP000594001"/>
    </source>
</evidence>
<dbReference type="EC" id="2.7.8.13" evidence="12 13"/>
<keyword evidence="12" id="KW-1003">Cell membrane</keyword>
<keyword evidence="12 14" id="KW-0479">Metal-binding</keyword>
<dbReference type="GO" id="GO:0005886">
    <property type="term" value="C:plasma membrane"/>
    <property type="evidence" value="ECO:0007669"/>
    <property type="project" value="UniProtKB-SubCell"/>
</dbReference>
<evidence type="ECO:0000256" key="5">
    <source>
        <dbReference type="ARBA" id="ARBA00022692"/>
    </source>
</evidence>
<comment type="subcellular location">
    <subcellularLocation>
        <location evidence="12">Cell membrane</location>
        <topology evidence="12">Multi-pass membrane protein</topology>
    </subcellularLocation>
    <subcellularLocation>
        <location evidence="1">Membrane</location>
        <topology evidence="1">Multi-pass membrane protein</topology>
    </subcellularLocation>
</comment>
<evidence type="ECO:0000256" key="14">
    <source>
        <dbReference type="PIRSR" id="PIRSR600715-1"/>
    </source>
</evidence>
<feature type="transmembrane region" description="Helical" evidence="12">
    <location>
        <begin position="152"/>
        <end position="172"/>
    </location>
</feature>
<dbReference type="HAMAP" id="MF_00038">
    <property type="entry name" value="MraY"/>
    <property type="match status" value="1"/>
</dbReference>
<dbReference type="Pfam" id="PF00953">
    <property type="entry name" value="Glycos_transf_4"/>
    <property type="match status" value="1"/>
</dbReference>
<dbReference type="UniPathway" id="UPA00219"/>
<dbReference type="PANTHER" id="PTHR22926">
    <property type="entry name" value="PHOSPHO-N-ACETYLMURAMOYL-PENTAPEPTIDE-TRANSFERASE"/>
    <property type="match status" value="1"/>
</dbReference>
<evidence type="ECO:0000313" key="15">
    <source>
        <dbReference type="EMBL" id="QOL20443.1"/>
    </source>
</evidence>
<evidence type="ECO:0000256" key="4">
    <source>
        <dbReference type="ARBA" id="ARBA00022679"/>
    </source>
</evidence>
<comment type="function">
    <text evidence="12">Catalyzes the initial step of the lipid cycle reactions in the biosynthesis of the cell wall peptidoglycan: transfers peptidoglycan precursor phospho-MurNAc-pentapeptide from UDP-MurNAc-pentapeptide onto the lipid carrier undecaprenyl phosphate, yielding undecaprenyl-pyrophosphoryl-MurNAc-pentapeptide, known as lipid I.</text>
</comment>
<keyword evidence="9 12" id="KW-0472">Membrane</keyword>
<dbReference type="CDD" id="cd06852">
    <property type="entry name" value="GT_MraY"/>
    <property type="match status" value="1"/>
</dbReference>
<protein>
    <recommendedName>
        <fullName evidence="12 13">Phospho-N-acetylmuramoyl-pentapeptide-transferase</fullName>
        <ecNumber evidence="12 13">2.7.8.13</ecNumber>
    </recommendedName>
    <alternativeName>
        <fullName evidence="12">UDP-MurNAc-pentapeptide phosphotransferase</fullName>
    </alternativeName>
</protein>
<dbReference type="GO" id="GO:0008963">
    <property type="term" value="F:phospho-N-acetylmuramoyl-pentapeptide-transferase activity"/>
    <property type="evidence" value="ECO:0007669"/>
    <property type="project" value="UniProtKB-UniRule"/>
</dbReference>
<comment type="similarity">
    <text evidence="2 12">Belongs to the glycosyltransferase 4 family. MraY subfamily.</text>
</comment>
<feature type="transmembrane region" description="Helical" evidence="12">
    <location>
        <begin position="263"/>
        <end position="286"/>
    </location>
</feature>
<keyword evidence="12 14" id="KW-0460">Magnesium</keyword>
<feature type="transmembrane region" description="Helical" evidence="12">
    <location>
        <begin position="317"/>
        <end position="336"/>
    </location>
</feature>
<comment type="catalytic activity">
    <reaction evidence="12">
        <text>UDP-N-acetyl-alpha-D-muramoyl-L-alanyl-gamma-D-glutamyl-meso-2,6-diaminopimeloyl-D-alanyl-D-alanine + di-trans,octa-cis-undecaprenyl phosphate = di-trans,octa-cis-undecaprenyl diphospho-N-acetyl-alpha-D-muramoyl-L-alanyl-D-glutamyl-meso-2,6-diaminopimeloyl-D-alanyl-D-alanine + UMP</text>
        <dbReference type="Rhea" id="RHEA:28386"/>
        <dbReference type="ChEBI" id="CHEBI:57865"/>
        <dbReference type="ChEBI" id="CHEBI:60392"/>
        <dbReference type="ChEBI" id="CHEBI:61386"/>
        <dbReference type="ChEBI" id="CHEBI:61387"/>
        <dbReference type="EC" id="2.7.8.13"/>
    </reaction>
</comment>
<comment type="pathway">
    <text evidence="12">Cell wall biogenesis; peptidoglycan biosynthesis.</text>
</comment>
<feature type="transmembrane region" description="Helical" evidence="12">
    <location>
        <begin position="52"/>
        <end position="69"/>
    </location>
</feature>
<dbReference type="GO" id="GO:0009252">
    <property type="term" value="P:peptidoglycan biosynthetic process"/>
    <property type="evidence" value="ECO:0007669"/>
    <property type="project" value="UniProtKB-UniRule"/>
</dbReference>
<dbReference type="RefSeq" id="WP_350331987.1">
    <property type="nucleotide sequence ID" value="NZ_CP054719.1"/>
</dbReference>
<keyword evidence="4 12" id="KW-0808">Transferase</keyword>
<feature type="transmembrane region" description="Helical" evidence="12">
    <location>
        <begin position="114"/>
        <end position="132"/>
    </location>
</feature>
<dbReference type="PANTHER" id="PTHR22926:SF5">
    <property type="entry name" value="PHOSPHO-N-ACETYLMURAMOYL-PENTAPEPTIDE-TRANSFERASE HOMOLOG"/>
    <property type="match status" value="1"/>
</dbReference>
<dbReference type="GO" id="GO:0046872">
    <property type="term" value="F:metal ion binding"/>
    <property type="evidence" value="ECO:0007669"/>
    <property type="project" value="UniProtKB-KW"/>
</dbReference>
<name>A0A7L9RUZ9_9PROT</name>
<keyword evidence="8 12" id="KW-1133">Transmembrane helix</keyword>
<proteinExistence type="inferred from homology"/>
<feature type="transmembrane region" description="Helical" evidence="12">
    <location>
        <begin position="211"/>
        <end position="231"/>
    </location>
</feature>
<dbReference type="GO" id="GO:0051301">
    <property type="term" value="P:cell division"/>
    <property type="evidence" value="ECO:0007669"/>
    <property type="project" value="UniProtKB-KW"/>
</dbReference>
<keyword evidence="7 12" id="KW-0573">Peptidoglycan synthesis</keyword>
<feature type="transmembrane region" description="Helical" evidence="12">
    <location>
        <begin position="179"/>
        <end position="199"/>
    </location>
</feature>
<dbReference type="PROSITE" id="PS01348">
    <property type="entry name" value="MRAY_2"/>
    <property type="match status" value="1"/>
</dbReference>
<keyword evidence="5 12" id="KW-0812">Transmembrane</keyword>
<dbReference type="GO" id="GO:0008360">
    <property type="term" value="P:regulation of cell shape"/>
    <property type="evidence" value="ECO:0007669"/>
    <property type="project" value="UniProtKB-KW"/>
</dbReference>
<evidence type="ECO:0000256" key="13">
    <source>
        <dbReference type="NCBIfam" id="TIGR00445"/>
    </source>
</evidence>
<dbReference type="Proteomes" id="UP000594001">
    <property type="component" value="Chromosome"/>
</dbReference>
<dbReference type="KEGG" id="pbal:CPBP_01237"/>
<sequence length="339" mass="37120">MNAVLTFFVCGFLISLCAGYPYIRLLKRIQSAGQPIRGDGPKQHLSKSGTSTMGGVLILLPVILSLLFAPSLWSGANLGVLLVFIGYAAIGAIDDLKKVMKRNAYGGMTPRQKLISQIGIAFIGWMVVHFNMPESQQFTVYLPLIDVHLNLWYAYIPFALFVIVGASNAVNLTDGLDGLVTVPVVITLSFFLLLILWIQPSFMVKLPSDQLNNLANLIVLIIGSCLGFLYFNLFPAKIFMGDVGSLALGGLLGVLSIVLKVEIFLAIAGLVFVIETVSVMIQVVYFRRTGGKRFFKMAPLHHHFEHVGWSEIQVVKLFWAIAAFSAYIALGMAALGHRL</sequence>
<dbReference type="NCBIfam" id="TIGR00445">
    <property type="entry name" value="mraY"/>
    <property type="match status" value="1"/>
</dbReference>
<evidence type="ECO:0000256" key="7">
    <source>
        <dbReference type="ARBA" id="ARBA00022984"/>
    </source>
</evidence>
<dbReference type="InterPro" id="IPR000715">
    <property type="entry name" value="Glycosyl_transferase_4"/>
</dbReference>
<dbReference type="GO" id="GO:0071555">
    <property type="term" value="P:cell wall organization"/>
    <property type="evidence" value="ECO:0007669"/>
    <property type="project" value="UniProtKB-KW"/>
</dbReference>
<dbReference type="InterPro" id="IPR018480">
    <property type="entry name" value="PNAcMuramoyl-5peptid_Trfase_CS"/>
</dbReference>
<evidence type="ECO:0000256" key="3">
    <source>
        <dbReference type="ARBA" id="ARBA00022618"/>
    </source>
</evidence>
<keyword evidence="3 12" id="KW-0132">Cell division</keyword>
<feature type="binding site" evidence="14">
    <location>
        <position position="171"/>
    </location>
    <ligand>
        <name>Mg(2+)</name>
        <dbReference type="ChEBI" id="CHEBI:18420"/>
    </ligand>
</feature>
<evidence type="ECO:0000256" key="8">
    <source>
        <dbReference type="ARBA" id="ARBA00022989"/>
    </source>
</evidence>
<evidence type="ECO:0000256" key="2">
    <source>
        <dbReference type="ARBA" id="ARBA00005583"/>
    </source>
</evidence>
<accession>A0A7L9RUZ9</accession>
<evidence type="ECO:0000256" key="6">
    <source>
        <dbReference type="ARBA" id="ARBA00022960"/>
    </source>
</evidence>
<dbReference type="AlphaFoldDB" id="A0A7L9RUZ9"/>
<evidence type="ECO:0000256" key="12">
    <source>
        <dbReference type="HAMAP-Rule" id="MF_00038"/>
    </source>
</evidence>
<feature type="transmembrane region" description="Helical" evidence="12">
    <location>
        <begin position="6"/>
        <end position="23"/>
    </location>
</feature>
<comment type="cofactor">
    <cofactor evidence="12 14">
        <name>Mg(2+)</name>
        <dbReference type="ChEBI" id="CHEBI:18420"/>
    </cofactor>
</comment>
<keyword evidence="11 12" id="KW-0961">Cell wall biogenesis/degradation</keyword>
<keyword evidence="16" id="KW-1185">Reference proteome</keyword>
<feature type="transmembrane region" description="Helical" evidence="12">
    <location>
        <begin position="75"/>
        <end position="93"/>
    </location>
</feature>
<feature type="transmembrane region" description="Helical" evidence="12">
    <location>
        <begin position="238"/>
        <end position="257"/>
    </location>
</feature>
<feature type="binding site" evidence="14">
    <location>
        <position position="242"/>
    </location>
    <ligand>
        <name>Mg(2+)</name>
        <dbReference type="ChEBI" id="CHEBI:18420"/>
    </ligand>
</feature>
<evidence type="ECO:0000256" key="9">
    <source>
        <dbReference type="ARBA" id="ARBA00023136"/>
    </source>
</evidence>
<keyword evidence="10 12" id="KW-0131">Cell cycle</keyword>
<gene>
    <name evidence="12 15" type="primary">mraY</name>
    <name evidence="15" type="ORF">CPBP_01237</name>
</gene>
<evidence type="ECO:0000256" key="10">
    <source>
        <dbReference type="ARBA" id="ARBA00023306"/>
    </source>
</evidence>
<evidence type="ECO:0000256" key="1">
    <source>
        <dbReference type="ARBA" id="ARBA00004141"/>
    </source>
</evidence>
<reference evidence="15 16" key="1">
    <citation type="submission" date="2020-06" db="EMBL/GenBank/DDBJ databases">
        <title>The endosymbiont of the kinetoplastid Bodo saltans is a Paracaedibacter-like alpha-proteobacterium possessing a putative toxin-antitoxin system.</title>
        <authorList>
            <person name="Midha S."/>
            <person name="Rigden D.J."/>
            <person name="Siozios S."/>
            <person name="Hurst G.D.D."/>
            <person name="Jackson A.P."/>
        </authorList>
    </citation>
    <scope>NUCLEOTIDE SEQUENCE [LARGE SCALE GENOMIC DNA]</scope>
    <source>
        <strain evidence="15">Lake Konstanz</strain>
    </source>
</reference>
<keyword evidence="6 12" id="KW-0133">Cell shape</keyword>